<dbReference type="InterPro" id="IPR023296">
    <property type="entry name" value="Glyco_hydro_beta-prop_sf"/>
</dbReference>
<evidence type="ECO:0000256" key="6">
    <source>
        <dbReference type="RuleBase" id="RU361187"/>
    </source>
</evidence>
<protein>
    <submittedName>
        <fullName evidence="9">Beta-xylosidase</fullName>
    </submittedName>
</protein>
<accession>A0A2T4Z3W9</accession>
<dbReference type="RefSeq" id="WP_107727906.1">
    <property type="nucleotide sequence ID" value="NZ_PZZP01000002.1"/>
</dbReference>
<keyword evidence="2 6" id="KW-0378">Hydrolase</keyword>
<dbReference type="AlphaFoldDB" id="A0A2T4Z3W9"/>
<dbReference type="OrthoDB" id="9801455at2"/>
<organism evidence="9 10">
    <name type="scientific">Desmospora activa DSM 45169</name>
    <dbReference type="NCBI Taxonomy" id="1121389"/>
    <lineage>
        <taxon>Bacteria</taxon>
        <taxon>Bacillati</taxon>
        <taxon>Bacillota</taxon>
        <taxon>Bacilli</taxon>
        <taxon>Bacillales</taxon>
        <taxon>Thermoactinomycetaceae</taxon>
        <taxon>Desmospora</taxon>
    </lineage>
</organism>
<dbReference type="Pfam" id="PF04616">
    <property type="entry name" value="Glyco_hydro_43"/>
    <property type="match status" value="1"/>
</dbReference>
<sequence length="523" mass="58708">MNSNGIWIADNNDGTYRNPILFADYSDPDVIRVGRDYFMVASSFTNMPGIPVLHSRDLVNWQLINYVFERLPFARYDQPRHGEGAWAPSIRYHNGRFWVFFATPDEGIFMSTTDDPFKKWSPLHQVKKGKGWIDPCPYWDEDGQAYLVNAFAKSRIGFKSVLGLSRMAPDGTKLLDEGAIIFDGNASHPTIEGPKLYKRNGYYYIFAPAGGVPTGWQTILRATNIDGPYEDKIVLHQGDTDINGPHQGGWIETESGESWFVHFQDRGAYGRIVHLQPVQWEEDWPLMGKDSNGDGIGEPVLQWKKPDTGQKQPLTAPPTDDDFTGERLGLQWQWQANPQRDWYTLGARESHLRLHAICANTESGYYYHDPNLLTQKFPAPSFQATAKLSFHPKSPAERAGLAVMGEAYGGLYLQSDADGLRVVRFSGQATETEVTETVDVVRTFSTAVGTPLYLRVTVEDGAVCRFSISEDGQNYQPLGASFVATKGKWVGAKLAIFCISRERGTDVGFADYDWFQIEAVKRG</sequence>
<evidence type="ECO:0000256" key="5">
    <source>
        <dbReference type="PIRSR" id="PIRSR606710-2"/>
    </source>
</evidence>
<dbReference type="Proteomes" id="UP000241639">
    <property type="component" value="Unassembled WGS sequence"/>
</dbReference>
<feature type="region of interest" description="Disordered" evidence="7">
    <location>
        <begin position="303"/>
        <end position="322"/>
    </location>
</feature>
<evidence type="ECO:0000256" key="7">
    <source>
        <dbReference type="SAM" id="MobiDB-lite"/>
    </source>
</evidence>
<gene>
    <name evidence="9" type="ORF">C8J48_2899</name>
</gene>
<evidence type="ECO:0000256" key="2">
    <source>
        <dbReference type="ARBA" id="ARBA00022801"/>
    </source>
</evidence>
<dbReference type="EMBL" id="PZZP01000002">
    <property type="protein sequence ID" value="PTM56577.1"/>
    <property type="molecule type" value="Genomic_DNA"/>
</dbReference>
<dbReference type="InterPro" id="IPR013320">
    <property type="entry name" value="ConA-like_dom_sf"/>
</dbReference>
<evidence type="ECO:0000313" key="9">
    <source>
        <dbReference type="EMBL" id="PTM56577.1"/>
    </source>
</evidence>
<comment type="caution">
    <text evidence="9">The sequence shown here is derived from an EMBL/GenBank/DDBJ whole genome shotgun (WGS) entry which is preliminary data.</text>
</comment>
<dbReference type="InterPro" id="IPR051795">
    <property type="entry name" value="Glycosyl_Hydrlase_43"/>
</dbReference>
<keyword evidence="3 6" id="KW-0326">Glycosidase</keyword>
<dbReference type="InterPro" id="IPR006710">
    <property type="entry name" value="Glyco_hydro_43"/>
</dbReference>
<dbReference type="Gene3D" id="2.115.10.20">
    <property type="entry name" value="Glycosyl hydrolase domain, family 43"/>
    <property type="match status" value="1"/>
</dbReference>
<feature type="active site" description="Proton acceptor" evidence="4">
    <location>
        <position position="27"/>
    </location>
</feature>
<dbReference type="PANTHER" id="PTHR42812">
    <property type="entry name" value="BETA-XYLOSIDASE"/>
    <property type="match status" value="1"/>
</dbReference>
<dbReference type="GO" id="GO:0005975">
    <property type="term" value="P:carbohydrate metabolic process"/>
    <property type="evidence" value="ECO:0007669"/>
    <property type="project" value="InterPro"/>
</dbReference>
<dbReference type="Gene3D" id="2.60.120.200">
    <property type="match status" value="1"/>
</dbReference>
<evidence type="ECO:0000256" key="3">
    <source>
        <dbReference type="ARBA" id="ARBA00023295"/>
    </source>
</evidence>
<name>A0A2T4Z3W9_9BACL</name>
<dbReference type="SUPFAM" id="SSF75005">
    <property type="entry name" value="Arabinanase/levansucrase/invertase"/>
    <property type="match status" value="1"/>
</dbReference>
<feature type="active site" description="Proton donor" evidence="4">
    <location>
        <position position="192"/>
    </location>
</feature>
<feature type="site" description="Important for catalytic activity, responsible for pKa modulation of the active site Glu and correct orientation of both the proton donor and substrate" evidence="5">
    <location>
        <position position="134"/>
    </location>
</feature>
<evidence type="ECO:0000256" key="4">
    <source>
        <dbReference type="PIRSR" id="PIRSR606710-1"/>
    </source>
</evidence>
<dbReference type="Pfam" id="PF17851">
    <property type="entry name" value="GH43_C2"/>
    <property type="match status" value="1"/>
</dbReference>
<reference evidence="9 10" key="1">
    <citation type="submission" date="2018-04" db="EMBL/GenBank/DDBJ databases">
        <title>Genomic Encyclopedia of Archaeal and Bacterial Type Strains, Phase II (KMG-II): from individual species to whole genera.</title>
        <authorList>
            <person name="Goeker M."/>
        </authorList>
    </citation>
    <scope>NUCLEOTIDE SEQUENCE [LARGE SCALE GENOMIC DNA]</scope>
    <source>
        <strain evidence="9 10">DSM 45169</strain>
    </source>
</reference>
<comment type="similarity">
    <text evidence="1 6">Belongs to the glycosyl hydrolase 43 family.</text>
</comment>
<evidence type="ECO:0000256" key="1">
    <source>
        <dbReference type="ARBA" id="ARBA00009865"/>
    </source>
</evidence>
<evidence type="ECO:0000313" key="10">
    <source>
        <dbReference type="Proteomes" id="UP000241639"/>
    </source>
</evidence>
<keyword evidence="10" id="KW-1185">Reference proteome</keyword>
<feature type="domain" description="Beta-xylosidase C-terminal Concanavalin A-like" evidence="8">
    <location>
        <begin position="321"/>
        <end position="518"/>
    </location>
</feature>
<proteinExistence type="inferred from homology"/>
<dbReference type="CDD" id="cd09001">
    <property type="entry name" value="GH43_FsAxh1-like"/>
    <property type="match status" value="1"/>
</dbReference>
<dbReference type="SUPFAM" id="SSF49899">
    <property type="entry name" value="Concanavalin A-like lectins/glucanases"/>
    <property type="match status" value="1"/>
</dbReference>
<evidence type="ECO:0000259" key="8">
    <source>
        <dbReference type="Pfam" id="PF17851"/>
    </source>
</evidence>
<dbReference type="PANTHER" id="PTHR42812:SF12">
    <property type="entry name" value="BETA-XYLOSIDASE-RELATED"/>
    <property type="match status" value="1"/>
</dbReference>
<dbReference type="InterPro" id="IPR041542">
    <property type="entry name" value="GH43_C2"/>
</dbReference>
<dbReference type="GO" id="GO:0004553">
    <property type="term" value="F:hydrolase activity, hydrolyzing O-glycosyl compounds"/>
    <property type="evidence" value="ECO:0007669"/>
    <property type="project" value="InterPro"/>
</dbReference>